<evidence type="ECO:0000313" key="5">
    <source>
        <dbReference type="EMBL" id="KOS13861.1"/>
    </source>
</evidence>
<keyword evidence="6" id="KW-1185">Reference proteome</keyword>
<comment type="subcellular location">
    <subcellularLocation>
        <location evidence="1">Nucleus</location>
    </subcellularLocation>
</comment>
<sequence length="1880" mass="205343">MASAAGNIDVFQPSRFESLYGIIHAVATTPDAATPNWYLDVERQRDALATLGRIRPKNDAERRDMNKVGVIVLDGKSQSVNADFVAQTLLLSDELHVSEIYAASLLQEGIIASARWGRTPTEVACLLFYRERLALLASLKELVRGTYTQTVGGDLRTGIRLGRMLDELLQGDVLVREMLHEMEQLASERERVKASMQRPSGQTRLGDDIQMERHTWITQAEQELCHTVYLLALARRISPAAMSHLLAHLSKMSLPPPSASLPAWPLYLLTSAMTVLDPTPDEAGAWLAQQSAGATVYTSEVLRTDVAFMKSVAQSLTSGTWTTPGLQHILQVQWALFGTDALSAQAALAPSLNTSMEALQTLAHQALTAEGEASALVFTILAWLGFRRSPEEELEEPAPLIDPEFQEYVLQQAEHWLLGLTNIFLPLLRKMQRSEEEAAFASTRTARAGSAVPARRYDIEALFDAIALLCRHRPESGLPFWLGADRRISRFLLWAIDTRETGQQRALFAMLAALSEGEQCAAYTHALLEHDSSTGNDRSLVAWSRLFEWLAHYIEAFQRHTSAVMPPEEMVLLRGFLHVLASVVRHSVTTRDALFMHKEYAPLDRLFGLYACAVPMDLKAALLEALTAFAAHRDGATSARVLQSLWDRLEQTGAIRRVRGEMPRAVYELEQVEAVHGRYPGTYQLITFLQAVLPYATPAAQAEALVAHMHGQGALPASHPFTTSGAAPYLAFVLDDVFLPAAKRTYARATERWSLSAACIELMDACLASFALAPKDAKESLAKHPGFDVVRRLLSGKSLLQELFFFLHPDPSLAGYEVIEQNRAQTPDFARAVKGVMRILLRILEIQPHVLQTLLPAWSDALVGERSAFVPLDLHLLQSPTTVVQVALYLQSTDPDLAWLAVQLLNALARTATFQATDAFGPLRARTSMNRLVGILEMTEEAARVTNGALAWLEAEPDDDMDVPVSRDPLSTRATSARVQAALLDLLATLTQPHVPAPNLAHLLLGFDMQAPAQDRLVDGTRDAMLQAIRTRVDPPGRWPAVLAERCYAVLHHLCVHAYTSAATLRFLRTHDFVTHMLERVALRPVAAEDDHVLPPAKAWTSMSLSRRGTLVWASGDSMSVSAEATLAWMQSLAHILSLTALELHTLAAHGQLARATPLLTLLLGEPAMQGRGAPAGRWLPCLHATHVTWDDPTSAHPPPHVARLAAAQVEDAATGPRIYDIGAVAALLLEERRQVSGPVPPSWLEQAQHTLLWAASQNTRRAISQARRAALQAWRQVLDVLMSECMSALRADVRVPLLLDVVTALLPRLDDDQDDMAVPDMAASAILHALHAVRREAEAPSDRLIPLLRALLDVICPGSSAQARSDLYLSVVCTTQLAAKNSTAARATRVRTLLATHAERLIDTAARDALDGSDVTQTVALTLLMHLASLDEAAPRLHVGQVLAQRGYLPSLAIRLQELDAPLQATLAPDPPSLNAQYVYEALMALLGRLAHIDATHIIDARILDVLARVDFPSMRPEHTWDEAEGFLPPVAERYASLLAPLLQLLVSVVTQAPQAKASVQALLLAHQDAWLAALHSPVQSSPSVADVEQAALLVHILAHVQVPAPFHTAVLALAAMYLTPDAAQVLVPQTPSERDDVSILAPTLHGLVQVAGEARRTLFADTAHAAVLRLVRALVQYLEQASTATHETRAMLVPSLHVARISEQATASRMVAAPSLGTAIAALKEQLSSMSSTLQSLDRVDGVRRDPSSVHADEWADIAAEQGCVSTSPLECRMVGEQAVERMATQLHAMADAQLDVVERLLVLLVRHLDLFTRLGPTRTSLDSQALQAEVHTVLAPILDERAAYMTVPTHLLPDAAEHATFLHMSARRVSELLLGAT</sequence>
<name>A0A0M8MUI0_9BASI</name>
<gene>
    <name evidence="5" type="ORF">Malapachy_1854</name>
</gene>
<dbReference type="VEuPathDB" id="FungiDB:Malapachy_1854"/>
<evidence type="ECO:0000313" key="6">
    <source>
        <dbReference type="Proteomes" id="UP000037751"/>
    </source>
</evidence>
<evidence type="ECO:0000256" key="3">
    <source>
        <dbReference type="ARBA" id="ARBA00022448"/>
    </source>
</evidence>
<keyword evidence="4" id="KW-0539">Nucleus</keyword>
<dbReference type="GO" id="GO:0044611">
    <property type="term" value="C:nuclear pore inner ring"/>
    <property type="evidence" value="ECO:0007669"/>
    <property type="project" value="TreeGrafter"/>
</dbReference>
<dbReference type="EMBL" id="LGAV01000005">
    <property type="protein sequence ID" value="KOS13861.1"/>
    <property type="molecule type" value="Genomic_DNA"/>
</dbReference>
<dbReference type="GO" id="GO:0006999">
    <property type="term" value="P:nuclear pore organization"/>
    <property type="evidence" value="ECO:0007669"/>
    <property type="project" value="TreeGrafter"/>
</dbReference>
<protein>
    <submittedName>
        <fullName evidence="5">Nucleoporin</fullName>
    </submittedName>
</protein>
<dbReference type="PANTHER" id="PTHR31344">
    <property type="entry name" value="NUCLEAR PORE COMPLEX PROTEIN NUP205"/>
    <property type="match status" value="1"/>
</dbReference>
<dbReference type="Pfam" id="PF11894">
    <property type="entry name" value="Nup192"/>
    <property type="match status" value="1"/>
</dbReference>
<dbReference type="STRING" id="77020.A0A0M8MUI0"/>
<dbReference type="GeneID" id="28728225"/>
<dbReference type="GO" id="GO:0017056">
    <property type="term" value="F:structural constituent of nuclear pore"/>
    <property type="evidence" value="ECO:0007669"/>
    <property type="project" value="TreeGrafter"/>
</dbReference>
<comment type="caution">
    <text evidence="5">The sequence shown here is derived from an EMBL/GenBank/DDBJ whole genome shotgun (WGS) entry which is preliminary data.</text>
</comment>
<organism evidence="5 6">
    <name type="scientific">Malassezia pachydermatis</name>
    <dbReference type="NCBI Taxonomy" id="77020"/>
    <lineage>
        <taxon>Eukaryota</taxon>
        <taxon>Fungi</taxon>
        <taxon>Dikarya</taxon>
        <taxon>Basidiomycota</taxon>
        <taxon>Ustilaginomycotina</taxon>
        <taxon>Malasseziomycetes</taxon>
        <taxon>Malasseziales</taxon>
        <taxon>Malasseziaceae</taxon>
        <taxon>Malassezia</taxon>
    </lineage>
</organism>
<evidence type="ECO:0000256" key="4">
    <source>
        <dbReference type="ARBA" id="ARBA00023242"/>
    </source>
</evidence>
<dbReference type="OrthoDB" id="2019644at2759"/>
<proteinExistence type="inferred from homology"/>
<dbReference type="Proteomes" id="UP000037751">
    <property type="component" value="Unassembled WGS sequence"/>
</dbReference>
<reference evidence="5 6" key="1">
    <citation type="submission" date="2015-07" db="EMBL/GenBank/DDBJ databases">
        <title>Draft Genome Sequence of Malassezia furfur CBS1878 and Malassezia pachydermatis CBS1879.</title>
        <authorList>
            <person name="Triana S."/>
            <person name="Ohm R."/>
            <person name="Gonzalez A."/>
            <person name="DeCock H."/>
            <person name="Restrepo S."/>
            <person name="Celis A."/>
        </authorList>
    </citation>
    <scope>NUCLEOTIDE SEQUENCE [LARGE SCALE GENOMIC DNA]</scope>
    <source>
        <strain evidence="5 6">CBS 1879</strain>
    </source>
</reference>
<dbReference type="PANTHER" id="PTHR31344:SF0">
    <property type="entry name" value="NUCLEAR PORE COMPLEX PROTEIN NUP205"/>
    <property type="match status" value="1"/>
</dbReference>
<evidence type="ECO:0000256" key="2">
    <source>
        <dbReference type="ARBA" id="ARBA00005892"/>
    </source>
</evidence>
<keyword evidence="3" id="KW-0813">Transport</keyword>
<evidence type="ECO:0000256" key="1">
    <source>
        <dbReference type="ARBA" id="ARBA00004123"/>
    </source>
</evidence>
<dbReference type="InterPro" id="IPR021827">
    <property type="entry name" value="Nup186/Nup192/Nup205"/>
</dbReference>
<comment type="similarity">
    <text evidence="2">Belongs to the NUP186/NUP192/NUP205 family.</text>
</comment>
<dbReference type="RefSeq" id="XP_017991493.1">
    <property type="nucleotide sequence ID" value="XM_018136350.1"/>
</dbReference>
<accession>A0A0M8MUI0</accession>